<dbReference type="STRING" id="1235591.CAK95_17925"/>
<dbReference type="AlphaFoldDB" id="A0A1W6ZTN4"/>
<proteinExistence type="predicted"/>
<dbReference type="KEGG" id="psin:CAK95_17925"/>
<name>A0A1W6ZTN4_9HYPH</name>
<dbReference type="OrthoDB" id="8227073at2"/>
<sequence length="143" mass="15498">MFFRTAFAGALLAVLTCANANAALRISNDKGGQIGPYLDAYTSLRNSGERVIIDGPCLSACTIVLGVVPRDRICVTRRARLGFHAAWNPGSDGRPVLSRAGTNALWSLYPGHVKSWLKRRGGLKPRMVYLSGAELASMYRLCD</sequence>
<accession>A0A1W6ZTN4</accession>
<gene>
    <name evidence="1" type="ORF">CAK95_17925</name>
</gene>
<keyword evidence="2" id="KW-1185">Reference proteome</keyword>
<organism evidence="1 2">
    <name type="scientific">Pseudorhodoplanes sinuspersici</name>
    <dbReference type="NCBI Taxonomy" id="1235591"/>
    <lineage>
        <taxon>Bacteria</taxon>
        <taxon>Pseudomonadati</taxon>
        <taxon>Pseudomonadota</taxon>
        <taxon>Alphaproteobacteria</taxon>
        <taxon>Hyphomicrobiales</taxon>
        <taxon>Pseudorhodoplanes</taxon>
    </lineage>
</organism>
<evidence type="ECO:0000313" key="1">
    <source>
        <dbReference type="EMBL" id="ARQ00754.1"/>
    </source>
</evidence>
<dbReference type="Proteomes" id="UP000194137">
    <property type="component" value="Chromosome"/>
</dbReference>
<reference evidence="1 2" key="1">
    <citation type="submission" date="2017-05" db="EMBL/GenBank/DDBJ databases">
        <title>Full genome sequence of Pseudorhodoplanes sinuspersici.</title>
        <authorList>
            <person name="Dastgheib S.M.M."/>
            <person name="Shavandi M."/>
            <person name="Tirandaz H."/>
        </authorList>
    </citation>
    <scope>NUCLEOTIDE SEQUENCE [LARGE SCALE GENOMIC DNA]</scope>
    <source>
        <strain evidence="1 2">RIPI110</strain>
    </source>
</reference>
<dbReference type="RefSeq" id="WP_086089149.1">
    <property type="nucleotide sequence ID" value="NZ_CP021112.1"/>
</dbReference>
<evidence type="ECO:0000313" key="2">
    <source>
        <dbReference type="Proteomes" id="UP000194137"/>
    </source>
</evidence>
<dbReference type="EMBL" id="CP021112">
    <property type="protein sequence ID" value="ARQ00754.1"/>
    <property type="molecule type" value="Genomic_DNA"/>
</dbReference>
<protein>
    <submittedName>
        <fullName evidence="1">Uncharacterized protein</fullName>
    </submittedName>
</protein>